<dbReference type="AlphaFoldDB" id="A0A0C2XYH5"/>
<dbReference type="HOGENOM" id="CLU_2689346_0_0_1"/>
<accession>A0A0C2XYH5</accession>
<evidence type="ECO:0000313" key="1">
    <source>
        <dbReference type="EMBL" id="KIM33912.1"/>
    </source>
</evidence>
<proteinExistence type="predicted"/>
<dbReference type="EMBL" id="KN824277">
    <property type="protein sequence ID" value="KIM33912.1"/>
    <property type="molecule type" value="Genomic_DNA"/>
</dbReference>
<protein>
    <submittedName>
        <fullName evidence="1">Uncharacterized protein</fullName>
    </submittedName>
</protein>
<name>A0A0C2XYH5_SERVB</name>
<gene>
    <name evidence="1" type="ORF">M408DRAFT_325483</name>
</gene>
<reference evidence="2" key="2">
    <citation type="submission" date="2015-01" db="EMBL/GenBank/DDBJ databases">
        <title>Evolutionary Origins and Diversification of the Mycorrhizal Mutualists.</title>
        <authorList>
            <consortium name="DOE Joint Genome Institute"/>
            <consortium name="Mycorrhizal Genomics Consortium"/>
            <person name="Kohler A."/>
            <person name="Kuo A."/>
            <person name="Nagy L.G."/>
            <person name="Floudas D."/>
            <person name="Copeland A."/>
            <person name="Barry K.W."/>
            <person name="Cichocki N."/>
            <person name="Veneault-Fourrey C."/>
            <person name="LaButti K."/>
            <person name="Lindquist E.A."/>
            <person name="Lipzen A."/>
            <person name="Lundell T."/>
            <person name="Morin E."/>
            <person name="Murat C."/>
            <person name="Riley R."/>
            <person name="Ohm R."/>
            <person name="Sun H."/>
            <person name="Tunlid A."/>
            <person name="Henrissat B."/>
            <person name="Grigoriev I.V."/>
            <person name="Hibbett D.S."/>
            <person name="Martin F."/>
        </authorList>
    </citation>
    <scope>NUCLEOTIDE SEQUENCE [LARGE SCALE GENOMIC DNA]</scope>
    <source>
        <strain evidence="2">MAFF 305830</strain>
    </source>
</reference>
<reference evidence="1 2" key="1">
    <citation type="submission" date="2014-04" db="EMBL/GenBank/DDBJ databases">
        <authorList>
            <consortium name="DOE Joint Genome Institute"/>
            <person name="Kuo A."/>
            <person name="Zuccaro A."/>
            <person name="Kohler A."/>
            <person name="Nagy L.G."/>
            <person name="Floudas D."/>
            <person name="Copeland A."/>
            <person name="Barry K.W."/>
            <person name="Cichocki N."/>
            <person name="Veneault-Fourrey C."/>
            <person name="LaButti K."/>
            <person name="Lindquist E.A."/>
            <person name="Lipzen A."/>
            <person name="Lundell T."/>
            <person name="Morin E."/>
            <person name="Murat C."/>
            <person name="Sun H."/>
            <person name="Tunlid A."/>
            <person name="Henrissat B."/>
            <person name="Grigoriev I.V."/>
            <person name="Hibbett D.S."/>
            <person name="Martin F."/>
            <person name="Nordberg H.P."/>
            <person name="Cantor M.N."/>
            <person name="Hua S.X."/>
        </authorList>
    </citation>
    <scope>NUCLEOTIDE SEQUENCE [LARGE SCALE GENOMIC DNA]</scope>
    <source>
        <strain evidence="1 2">MAFF 305830</strain>
    </source>
</reference>
<evidence type="ECO:0000313" key="2">
    <source>
        <dbReference type="Proteomes" id="UP000054097"/>
    </source>
</evidence>
<sequence>MIDECDSLRQTVTAHGINQAIPIECCIIYSQSHDCLIVESGMENDSFQIDQSSSVNAQLPRSMHVASLPNNRGF</sequence>
<dbReference type="Proteomes" id="UP000054097">
    <property type="component" value="Unassembled WGS sequence"/>
</dbReference>
<keyword evidence="2" id="KW-1185">Reference proteome</keyword>
<organism evidence="1 2">
    <name type="scientific">Serendipita vermifera MAFF 305830</name>
    <dbReference type="NCBI Taxonomy" id="933852"/>
    <lineage>
        <taxon>Eukaryota</taxon>
        <taxon>Fungi</taxon>
        <taxon>Dikarya</taxon>
        <taxon>Basidiomycota</taxon>
        <taxon>Agaricomycotina</taxon>
        <taxon>Agaricomycetes</taxon>
        <taxon>Sebacinales</taxon>
        <taxon>Serendipitaceae</taxon>
        <taxon>Serendipita</taxon>
    </lineage>
</organism>